<dbReference type="GO" id="GO:0004177">
    <property type="term" value="F:aminopeptidase activity"/>
    <property type="evidence" value="ECO:0007669"/>
    <property type="project" value="UniProtKB-KW"/>
</dbReference>
<dbReference type="InterPro" id="IPR014553">
    <property type="entry name" value="Aminopept"/>
</dbReference>
<organism evidence="1 2">
    <name type="scientific">Pandoraea pnomenusa</name>
    <dbReference type="NCBI Taxonomy" id="93220"/>
    <lineage>
        <taxon>Bacteria</taxon>
        <taxon>Pseudomonadati</taxon>
        <taxon>Pseudomonadota</taxon>
        <taxon>Betaproteobacteria</taxon>
        <taxon>Burkholderiales</taxon>
        <taxon>Burkholderiaceae</taxon>
        <taxon>Pandoraea</taxon>
    </lineage>
</organism>
<name>A0ABY6WQA8_9BURK</name>
<keyword evidence="2" id="KW-1185">Reference proteome</keyword>
<evidence type="ECO:0000313" key="1">
    <source>
        <dbReference type="EMBL" id="VVE72076.1"/>
    </source>
</evidence>
<dbReference type="EMBL" id="CABPSO010000018">
    <property type="protein sequence ID" value="VVE72076.1"/>
    <property type="molecule type" value="Genomic_DNA"/>
</dbReference>
<reference evidence="1 2" key="1">
    <citation type="submission" date="2019-08" db="EMBL/GenBank/DDBJ databases">
        <authorList>
            <person name="Peeters C."/>
        </authorList>
    </citation>
    <scope>NUCLEOTIDE SEQUENCE [LARGE SCALE GENOMIC DNA]</scope>
    <source>
        <strain evidence="1 2">LMG 31119</strain>
    </source>
</reference>
<accession>A0ABY6WQA8</accession>
<dbReference type="Proteomes" id="UP000361468">
    <property type="component" value="Unassembled WGS sequence"/>
</dbReference>
<dbReference type="PROSITE" id="PS51257">
    <property type="entry name" value="PROKAR_LIPOPROTEIN"/>
    <property type="match status" value="1"/>
</dbReference>
<proteinExistence type="predicted"/>
<dbReference type="Pfam" id="PF10023">
    <property type="entry name" value="Aminopep"/>
    <property type="match status" value="1"/>
</dbReference>
<evidence type="ECO:0000313" key="2">
    <source>
        <dbReference type="Proteomes" id="UP000361468"/>
    </source>
</evidence>
<protein>
    <submittedName>
        <fullName evidence="1">Aminopeptidase</fullName>
    </submittedName>
</protein>
<keyword evidence="1" id="KW-0031">Aminopeptidase</keyword>
<comment type="caution">
    <text evidence="1">The sequence shown here is derived from an EMBL/GenBank/DDBJ whole genome shotgun (WGS) entry which is preliminary data.</text>
</comment>
<keyword evidence="1" id="KW-0645">Protease</keyword>
<sequence length="428" mass="48463">MRRRKRVTRASLTCGFALVLAGCGQIGYYAQSINGHFTVLHDAQPVANLLADPSIDPRLRARLVEAEQIRSYAVTALDEPDNGSYRSYADLKRPFVVYNVFAAPALSLKLRESCLLVVGCVEYRGYYSRESAQAYADELHRDGWETFVAGIPAYSTLGYFDDPLLNTFIYLPRAEVARMIFHELAHQILFVRGDTPFNESFAVTVETVGVRRWLASHPDAAVEYERYDAHRRQFRRLVDGYRKRLEALYGGGGTDAEKARQKDILFAGMRADYDALKAGWGGYNGFDRWFESDLNNAKIGAFSTYNQWVPAFMALLAQEQDDLPTFYKAVKALSKRPEAERNTELAALDGTPAAAAARALLDTPLQAKRWEAVSVSDGPPWRRPPWCRNTAAMPEMTAMRLRWCSDFTRVRARTRREGGTRERARINR</sequence>
<keyword evidence="1" id="KW-0378">Hydrolase</keyword>
<gene>
    <name evidence="1" type="ORF">PPN31119_04142</name>
</gene>